<feature type="non-terminal residue" evidence="3">
    <location>
        <position position="1"/>
    </location>
</feature>
<dbReference type="GO" id="GO:0005829">
    <property type="term" value="C:cytosol"/>
    <property type="evidence" value="ECO:0007669"/>
    <property type="project" value="TreeGrafter"/>
</dbReference>
<organism evidence="3">
    <name type="scientific">marine sediment metagenome</name>
    <dbReference type="NCBI Taxonomy" id="412755"/>
    <lineage>
        <taxon>unclassified sequences</taxon>
        <taxon>metagenomes</taxon>
        <taxon>ecological metagenomes</taxon>
    </lineage>
</organism>
<dbReference type="NCBIfam" id="TIGR00652">
    <property type="entry name" value="DapF"/>
    <property type="match status" value="1"/>
</dbReference>
<protein>
    <recommendedName>
        <fullName evidence="4">Diaminopimelate epimerase</fullName>
    </recommendedName>
</protein>
<evidence type="ECO:0008006" key="4">
    <source>
        <dbReference type="Google" id="ProtNLM"/>
    </source>
</evidence>
<evidence type="ECO:0000313" key="3">
    <source>
        <dbReference type="EMBL" id="GAG34180.1"/>
    </source>
</evidence>
<name>X0WU55_9ZZZZ</name>
<evidence type="ECO:0000256" key="1">
    <source>
        <dbReference type="ARBA" id="ARBA00010219"/>
    </source>
</evidence>
<dbReference type="GO" id="GO:0009089">
    <property type="term" value="P:lysine biosynthetic process via diaminopimelate"/>
    <property type="evidence" value="ECO:0007669"/>
    <property type="project" value="InterPro"/>
</dbReference>
<gene>
    <name evidence="3" type="ORF">S01H1_66890</name>
</gene>
<keyword evidence="2" id="KW-0413">Isomerase</keyword>
<dbReference type="EMBL" id="BARS01044251">
    <property type="protein sequence ID" value="GAG34180.1"/>
    <property type="molecule type" value="Genomic_DNA"/>
</dbReference>
<reference evidence="3" key="1">
    <citation type="journal article" date="2014" name="Front. Microbiol.">
        <title>High frequency of phylogenetically diverse reductive dehalogenase-homologous genes in deep subseafloor sedimentary metagenomes.</title>
        <authorList>
            <person name="Kawai M."/>
            <person name="Futagami T."/>
            <person name="Toyoda A."/>
            <person name="Takaki Y."/>
            <person name="Nishi S."/>
            <person name="Hori S."/>
            <person name="Arai W."/>
            <person name="Tsubouchi T."/>
            <person name="Morono Y."/>
            <person name="Uchiyama I."/>
            <person name="Ito T."/>
            <person name="Fujiyama A."/>
            <person name="Inagaki F."/>
            <person name="Takami H."/>
        </authorList>
    </citation>
    <scope>NUCLEOTIDE SEQUENCE</scope>
    <source>
        <strain evidence="3">Expedition CK06-06</strain>
    </source>
</reference>
<dbReference type="AlphaFoldDB" id="X0WU55"/>
<proteinExistence type="inferred from homology"/>
<accession>X0WU55</accession>
<dbReference type="Gene3D" id="3.10.310.10">
    <property type="entry name" value="Diaminopimelate Epimerase, Chain A, domain 1"/>
    <property type="match status" value="2"/>
</dbReference>
<evidence type="ECO:0000256" key="2">
    <source>
        <dbReference type="ARBA" id="ARBA00023235"/>
    </source>
</evidence>
<dbReference type="PANTHER" id="PTHR31689">
    <property type="entry name" value="DIAMINOPIMELATE EPIMERASE, CHLOROPLASTIC"/>
    <property type="match status" value="1"/>
</dbReference>
<dbReference type="Pfam" id="PF01678">
    <property type="entry name" value="DAP_epimerase"/>
    <property type="match status" value="1"/>
</dbReference>
<dbReference type="GO" id="GO:0008837">
    <property type="term" value="F:diaminopimelate epimerase activity"/>
    <property type="evidence" value="ECO:0007669"/>
    <property type="project" value="InterPro"/>
</dbReference>
<comment type="similarity">
    <text evidence="1">Belongs to the diaminopimelate epimerase family.</text>
</comment>
<comment type="caution">
    <text evidence="3">The sequence shown here is derived from an EMBL/GenBank/DDBJ whole genome shotgun (WGS) entry which is preliminary data.</text>
</comment>
<dbReference type="PANTHER" id="PTHR31689:SF0">
    <property type="entry name" value="DIAMINOPIMELATE EPIMERASE"/>
    <property type="match status" value="1"/>
</dbReference>
<dbReference type="InterPro" id="IPR001653">
    <property type="entry name" value="DAP_epimerase_DapF"/>
</dbReference>
<sequence length="194" mass="21930">KKIDSPQILFLTTAGHRECNLIEVKKNFFLLKVEMGVPRLSSKDIPFDDGSSHEKIIDYPLSINQKIYPITVLSLGNPHCAIFVDRFPARIEWHQIGREIESHPFFPNRTNIEFIRALSREEIEVLFWERGVGETLSSGSGASAAAVASILKNLTDKKVKVRTTMGQLTVEWEKKKVYQSGPAEVVLKGNFFSN</sequence>
<dbReference type="SUPFAM" id="SSF54506">
    <property type="entry name" value="Diaminopimelate epimerase-like"/>
    <property type="match status" value="1"/>
</dbReference>